<keyword evidence="3" id="KW-1185">Reference proteome</keyword>
<dbReference type="PANTHER" id="PTHR43283">
    <property type="entry name" value="BETA-LACTAMASE-RELATED"/>
    <property type="match status" value="1"/>
</dbReference>
<dbReference type="EMBL" id="CH981529">
    <property type="protein sequence ID" value="EDK46103.1"/>
    <property type="molecule type" value="Genomic_DNA"/>
</dbReference>
<dbReference type="Gene3D" id="3.40.710.10">
    <property type="entry name" value="DD-peptidase/beta-lactamase superfamily"/>
    <property type="match status" value="1"/>
</dbReference>
<name>A5E3U5_LODEL</name>
<protein>
    <recommendedName>
        <fullName evidence="1">Beta-lactamase-related domain-containing protein</fullName>
    </recommendedName>
</protein>
<dbReference type="InterPro" id="IPR001466">
    <property type="entry name" value="Beta-lactam-related"/>
</dbReference>
<dbReference type="InterPro" id="IPR012338">
    <property type="entry name" value="Beta-lactam/transpept-like"/>
</dbReference>
<dbReference type="eggNOG" id="ENOG502QQGR">
    <property type="taxonomic scope" value="Eukaryota"/>
</dbReference>
<dbReference type="Pfam" id="PF00144">
    <property type="entry name" value="Beta-lactamase"/>
    <property type="match status" value="1"/>
</dbReference>
<gene>
    <name evidence="2" type="ORF">LELG_04283</name>
</gene>
<dbReference type="GeneID" id="5231458"/>
<dbReference type="InterPro" id="IPR050789">
    <property type="entry name" value="Diverse_Enzym_Activities"/>
</dbReference>
<evidence type="ECO:0000313" key="3">
    <source>
        <dbReference type="Proteomes" id="UP000001996"/>
    </source>
</evidence>
<sequence>MKFTETLVKKLSTTLNNLLDEITTTNTEKEPPIVAPACTMGVTDAKGTVYINTKGVTNLKDPSPATNDHLYAFYSCTKSLTVAGALILYERGQLDLDAPVTNYFPEIAKIGVLEPGIVDKKRGVYLRDLKKPKTAITAKHLMTHTAGFSYGFIHPDYFTLITKGEKLDAIDPIMDFFFKKTPLVHEPGTAWMYGHSIDWLGFIIEKISGMKLSAFLQKEVFDPIGMTSCTFHKKNFDNLVRVHYRLQDESLKLQEKFSLSLDPHLDLGGQGCFGTVGDYLKFLRVWLNYGQSPDTGKRILKESTVKFAIKNHLPEHINLEFIGLSHNFVDDDEPSKKMDGWTLTGNAYGSNDLPSGRPKGSIYWGGLANLSYWIDFENQVGGFYAVQVMPYMDEYNVTYIEQFETEVYKAVKESKTTTAKF</sequence>
<evidence type="ECO:0000313" key="2">
    <source>
        <dbReference type="EMBL" id="EDK46103.1"/>
    </source>
</evidence>
<dbReference type="OrthoDB" id="428260at2759"/>
<feature type="domain" description="Beta-lactamase-related" evidence="1">
    <location>
        <begin position="38"/>
        <end position="393"/>
    </location>
</feature>
<evidence type="ECO:0000259" key="1">
    <source>
        <dbReference type="Pfam" id="PF00144"/>
    </source>
</evidence>
<dbReference type="VEuPathDB" id="FungiDB:LELG_04283"/>
<dbReference type="AlphaFoldDB" id="A5E3U5"/>
<proteinExistence type="predicted"/>
<dbReference type="MEROPS" id="S12.950"/>
<reference evidence="2 3" key="1">
    <citation type="journal article" date="2009" name="Nature">
        <title>Evolution of pathogenicity and sexual reproduction in eight Candida genomes.</title>
        <authorList>
            <person name="Butler G."/>
            <person name="Rasmussen M.D."/>
            <person name="Lin M.F."/>
            <person name="Santos M.A."/>
            <person name="Sakthikumar S."/>
            <person name="Munro C.A."/>
            <person name="Rheinbay E."/>
            <person name="Grabherr M."/>
            <person name="Forche A."/>
            <person name="Reedy J.L."/>
            <person name="Agrafioti I."/>
            <person name="Arnaud M.B."/>
            <person name="Bates S."/>
            <person name="Brown A.J."/>
            <person name="Brunke S."/>
            <person name="Costanzo M.C."/>
            <person name="Fitzpatrick D.A."/>
            <person name="de Groot P.W."/>
            <person name="Harris D."/>
            <person name="Hoyer L.L."/>
            <person name="Hube B."/>
            <person name="Klis F.M."/>
            <person name="Kodira C."/>
            <person name="Lennard N."/>
            <person name="Logue M.E."/>
            <person name="Martin R."/>
            <person name="Neiman A.M."/>
            <person name="Nikolaou E."/>
            <person name="Quail M.A."/>
            <person name="Quinn J."/>
            <person name="Santos M.C."/>
            <person name="Schmitzberger F.F."/>
            <person name="Sherlock G."/>
            <person name="Shah P."/>
            <person name="Silverstein K.A."/>
            <person name="Skrzypek M.S."/>
            <person name="Soll D."/>
            <person name="Staggs R."/>
            <person name="Stansfield I."/>
            <person name="Stumpf M.P."/>
            <person name="Sudbery P.E."/>
            <person name="Srikantha T."/>
            <person name="Zeng Q."/>
            <person name="Berman J."/>
            <person name="Berriman M."/>
            <person name="Heitman J."/>
            <person name="Gow N.A."/>
            <person name="Lorenz M.C."/>
            <person name="Birren B.W."/>
            <person name="Kellis M."/>
            <person name="Cuomo C.A."/>
        </authorList>
    </citation>
    <scope>NUCLEOTIDE SEQUENCE [LARGE SCALE GENOMIC DNA]</scope>
    <source>
        <strain evidence="3">ATCC 11503 / BCRC 21390 / CBS 2605 / JCM 1781 / NBRC 1676 / NRRL YB-4239</strain>
    </source>
</reference>
<dbReference type="HOGENOM" id="CLU_020027_11_1_1"/>
<dbReference type="InParanoid" id="A5E3U5"/>
<dbReference type="OMA" id="YLRFCRM"/>
<organism evidence="2 3">
    <name type="scientific">Lodderomyces elongisporus (strain ATCC 11503 / CBS 2605 / JCM 1781 / NBRC 1676 / NRRL YB-4239)</name>
    <name type="common">Yeast</name>
    <name type="synonym">Saccharomyces elongisporus</name>
    <dbReference type="NCBI Taxonomy" id="379508"/>
    <lineage>
        <taxon>Eukaryota</taxon>
        <taxon>Fungi</taxon>
        <taxon>Dikarya</taxon>
        <taxon>Ascomycota</taxon>
        <taxon>Saccharomycotina</taxon>
        <taxon>Pichiomycetes</taxon>
        <taxon>Debaryomycetaceae</taxon>
        <taxon>Candida/Lodderomyces clade</taxon>
        <taxon>Lodderomyces</taxon>
    </lineage>
</organism>
<dbReference type="PANTHER" id="PTHR43283:SF3">
    <property type="entry name" value="BETA-LACTAMASE FAMILY PROTEIN (AFU_ORTHOLOGUE AFUA_5G07500)"/>
    <property type="match status" value="1"/>
</dbReference>
<dbReference type="KEGG" id="lel:PVL30_004007"/>
<accession>A5E3U5</accession>
<dbReference type="SUPFAM" id="SSF56601">
    <property type="entry name" value="beta-lactamase/transpeptidase-like"/>
    <property type="match status" value="1"/>
</dbReference>
<dbReference type="STRING" id="379508.A5E3U5"/>
<dbReference type="Proteomes" id="UP000001996">
    <property type="component" value="Unassembled WGS sequence"/>
</dbReference>